<sequence length="541" mass="60171">MYNRQFYVNILRMTQSKQQVSVAHVPVLIIGGGITGLCAALFLLQQGIRPLLVERHKGTSIHPRARGFDIRTMELFRELGLGEVLREAGKALSPAWGVLRGVTVMAALEKMVPREEGRIVFPSQLNDLKSLAALSPEIGARCTQDLAEPVLRQAATDRGADLRFYTELVSFSQDAQQVTALLRDRTTGDTTTITADYMIAADGASSPVREKLQLPLSGPGVLAHFLNIYFEADMAALVKDREFSLCIIDRPGLTGFLTTINNSDRWVYQLRYYPEKQEQVTDFQERRLIGIIREAIGLPELPIRILSVLPWEMAVKVADTMQRGRIFLAGDAAHVMTPYGGKGANTGIQDVQNLSWKLAAVLRRQAAPSLLDSYTSERQPVGLFNALRSGTMADEQGMLKDKEIMQNVRALIGLPDYQYPIHVASGYCPEKPEDRMLYGLPGTRVPHIWLDEACRVSTLDLLKGNFVLFVHGKADRWKTALADKKEEVAVYAFEEAATIEQWQEHTGTREGDALLVRPDGFVAWRGRESQAAGIPIQELLS</sequence>
<proteinExistence type="predicted"/>
<evidence type="ECO:0000256" key="3">
    <source>
        <dbReference type="ARBA" id="ARBA00022827"/>
    </source>
</evidence>
<dbReference type="Proteomes" id="UP000253410">
    <property type="component" value="Unassembled WGS sequence"/>
</dbReference>
<evidence type="ECO:0000313" key="7">
    <source>
        <dbReference type="Proteomes" id="UP000253410"/>
    </source>
</evidence>
<keyword evidence="4" id="KW-0812">Transmembrane</keyword>
<dbReference type="AlphaFoldDB" id="A0A365XTY6"/>
<evidence type="ECO:0000256" key="4">
    <source>
        <dbReference type="SAM" id="Phobius"/>
    </source>
</evidence>
<dbReference type="PANTHER" id="PTHR43004">
    <property type="entry name" value="TRK SYSTEM POTASSIUM UPTAKE PROTEIN"/>
    <property type="match status" value="1"/>
</dbReference>
<keyword evidence="4" id="KW-1133">Transmembrane helix</keyword>
<dbReference type="EMBL" id="QFFJ01000002">
    <property type="protein sequence ID" value="RBL89809.1"/>
    <property type="molecule type" value="Genomic_DNA"/>
</dbReference>
<keyword evidence="2" id="KW-0285">Flavoprotein</keyword>
<dbReference type="Pfam" id="PF21274">
    <property type="entry name" value="Rng_hyd_C"/>
    <property type="match status" value="1"/>
</dbReference>
<keyword evidence="4" id="KW-0472">Membrane</keyword>
<gene>
    <name evidence="6" type="ORF">DF182_25320</name>
</gene>
<comment type="cofactor">
    <cofactor evidence="1">
        <name>FAD</name>
        <dbReference type="ChEBI" id="CHEBI:57692"/>
    </cofactor>
</comment>
<evidence type="ECO:0000259" key="5">
    <source>
        <dbReference type="Pfam" id="PF01494"/>
    </source>
</evidence>
<feature type="domain" description="FAD-binding" evidence="5">
    <location>
        <begin position="25"/>
        <end position="382"/>
    </location>
</feature>
<dbReference type="PANTHER" id="PTHR43004:SF19">
    <property type="entry name" value="BINDING MONOOXYGENASE, PUTATIVE (JCVI)-RELATED"/>
    <property type="match status" value="1"/>
</dbReference>
<feature type="transmembrane region" description="Helical" evidence="4">
    <location>
        <begin position="21"/>
        <end position="44"/>
    </location>
</feature>
<dbReference type="InterPro" id="IPR050641">
    <property type="entry name" value="RIFMO-like"/>
</dbReference>
<dbReference type="Gene3D" id="3.50.50.60">
    <property type="entry name" value="FAD/NAD(P)-binding domain"/>
    <property type="match status" value="1"/>
</dbReference>
<keyword evidence="7" id="KW-1185">Reference proteome</keyword>
<reference evidence="6 7" key="1">
    <citation type="submission" date="2018-05" db="EMBL/GenBank/DDBJ databases">
        <title>Chitinophaga sp. K3CV102501T nov., isolated from isolated from a monsoon evergreen broad-leaved forest soil.</title>
        <authorList>
            <person name="Lv Y."/>
        </authorList>
    </citation>
    <scope>NUCLEOTIDE SEQUENCE [LARGE SCALE GENOMIC DNA]</scope>
    <source>
        <strain evidence="6 7">GDMCC 1.1325</strain>
    </source>
</reference>
<evidence type="ECO:0000256" key="2">
    <source>
        <dbReference type="ARBA" id="ARBA00022630"/>
    </source>
</evidence>
<evidence type="ECO:0000256" key="1">
    <source>
        <dbReference type="ARBA" id="ARBA00001974"/>
    </source>
</evidence>
<dbReference type="GO" id="GO:0016709">
    <property type="term" value="F:oxidoreductase activity, acting on paired donors, with incorporation or reduction of molecular oxygen, NAD(P)H as one donor, and incorporation of one atom of oxygen"/>
    <property type="evidence" value="ECO:0007669"/>
    <property type="project" value="UniProtKB-ARBA"/>
</dbReference>
<dbReference type="PRINTS" id="PR00420">
    <property type="entry name" value="RNGMNOXGNASE"/>
</dbReference>
<comment type="caution">
    <text evidence="6">The sequence shown here is derived from an EMBL/GenBank/DDBJ whole genome shotgun (WGS) entry which is preliminary data.</text>
</comment>
<accession>A0A365XTY6</accession>
<dbReference type="InterPro" id="IPR002938">
    <property type="entry name" value="FAD-bd"/>
</dbReference>
<dbReference type="InterPro" id="IPR036188">
    <property type="entry name" value="FAD/NAD-bd_sf"/>
</dbReference>
<name>A0A365XTY6_9BACT</name>
<evidence type="ECO:0000313" key="6">
    <source>
        <dbReference type="EMBL" id="RBL89809.1"/>
    </source>
</evidence>
<dbReference type="Gene3D" id="3.40.30.120">
    <property type="match status" value="1"/>
</dbReference>
<dbReference type="GO" id="GO:0071949">
    <property type="term" value="F:FAD binding"/>
    <property type="evidence" value="ECO:0007669"/>
    <property type="project" value="InterPro"/>
</dbReference>
<dbReference type="Pfam" id="PF01494">
    <property type="entry name" value="FAD_binding_3"/>
    <property type="match status" value="1"/>
</dbReference>
<dbReference type="Gene3D" id="3.30.9.10">
    <property type="entry name" value="D-Amino Acid Oxidase, subunit A, domain 2"/>
    <property type="match status" value="1"/>
</dbReference>
<organism evidence="6 7">
    <name type="scientific">Chitinophaga flava</name>
    <dbReference type="NCBI Taxonomy" id="2259036"/>
    <lineage>
        <taxon>Bacteria</taxon>
        <taxon>Pseudomonadati</taxon>
        <taxon>Bacteroidota</taxon>
        <taxon>Chitinophagia</taxon>
        <taxon>Chitinophagales</taxon>
        <taxon>Chitinophagaceae</taxon>
        <taxon>Chitinophaga</taxon>
    </lineage>
</organism>
<dbReference type="SUPFAM" id="SSF51905">
    <property type="entry name" value="FAD/NAD(P)-binding domain"/>
    <property type="match status" value="1"/>
</dbReference>
<keyword evidence="3" id="KW-0274">FAD</keyword>
<protein>
    <submittedName>
        <fullName evidence="6">FAD-binding protein</fullName>
    </submittedName>
</protein>